<dbReference type="eggNOG" id="KOG1867">
    <property type="taxonomic scope" value="Eukaryota"/>
</dbReference>
<evidence type="ECO:0000313" key="20">
    <source>
        <dbReference type="Proteomes" id="UP000008743"/>
    </source>
</evidence>
<keyword evidence="9" id="KW-0862">Zinc</keyword>
<evidence type="ECO:0000256" key="5">
    <source>
        <dbReference type="ARBA" id="ARBA00022771"/>
    </source>
</evidence>
<dbReference type="PANTHER" id="PTHR21646">
    <property type="entry name" value="UBIQUITIN CARBOXYL-TERMINAL HYDROLASE"/>
    <property type="match status" value="1"/>
</dbReference>
<sequence>MAAAAGGCEHLAVFKQALFQPRPQPTLRNHSQHSQQHDQQADGGSTGETTGRDLFTAMQRYLQAWRASLQLTSKHAASATSSAASLATPPVAAAATTTSGTSGTSGRQRSLRSGPPATASAASPTEVQLSPAAVASKIPTPACSVCRAPGRKLHACLSCTFFGCRAKLNHNASNGTTATMMDTSMTSTTALPLSHAEAHARQCGHPLACDVVHDQIYCFECQDYVYDHEMDDIIEHQRVEAERAAYAETNRLPYLPWVPKAEEARLISAHSVANVTDPEDSTLGLRGLNNLGNTCFMNCILQSFIHNPLLRNYFLADQHTEETCHIQLGKGLPPVDTAKGVQPHNHHHHHHHQSGSDSLCMACEMDQLLHRFFSGETQPHTPYQFLHSVWKHAKHLAGYEQQDAHEFFIATLDAMHTHCRGTLLNCHCIIHRVFTGALQSDLTCLRCGSVSSTVDPFWDISLDLRHHKGATGTPEELQPNSLEQCLHRFIRPERLTEQISCGNCKTHQDCIKQLTIKSLPVVVCCHLKRFEHATRSFKIDSYIEFPAHLDMSPYLSASLQRQNGNIPVVPPSPREEAPILNASPDFGGNAMYSLFAVVNHRGSIDHGHYTCYVRHNSRWFLCDDAWITQVDIEEVRESQGYLLFYIKDEMEYSAN</sequence>
<dbReference type="SUPFAM" id="SSF54001">
    <property type="entry name" value="Cysteine proteinases"/>
    <property type="match status" value="1"/>
</dbReference>
<evidence type="ECO:0000259" key="17">
    <source>
        <dbReference type="PROSITE" id="PS50235"/>
    </source>
</evidence>
<dbReference type="SUPFAM" id="SSF57850">
    <property type="entry name" value="RING/U-box"/>
    <property type="match status" value="1"/>
</dbReference>
<dbReference type="OrthoDB" id="47475at2759"/>
<dbReference type="GO" id="GO:0006508">
    <property type="term" value="P:proteolysis"/>
    <property type="evidence" value="ECO:0007669"/>
    <property type="project" value="UniProtKB-KW"/>
</dbReference>
<keyword evidence="8 15" id="KW-0788">Thiol protease</keyword>
<dbReference type="AlphaFoldDB" id="A0A0D2UJY5"/>
<evidence type="ECO:0000256" key="11">
    <source>
        <dbReference type="ARBA" id="ARBA00023163"/>
    </source>
</evidence>
<dbReference type="PROSITE" id="PS50235">
    <property type="entry name" value="USP_3"/>
    <property type="match status" value="1"/>
</dbReference>
<keyword evidence="6 15" id="KW-0833">Ubl conjugation pathway</keyword>
<dbReference type="InterPro" id="IPR013083">
    <property type="entry name" value="Znf_RING/FYVE/PHD"/>
</dbReference>
<organism evidence="19 20">
    <name type="scientific">Capsaspora owczarzaki (strain ATCC 30864)</name>
    <dbReference type="NCBI Taxonomy" id="595528"/>
    <lineage>
        <taxon>Eukaryota</taxon>
        <taxon>Filasterea</taxon>
        <taxon>Capsaspora</taxon>
    </lineage>
</organism>
<dbReference type="Pfam" id="PF00443">
    <property type="entry name" value="UCH"/>
    <property type="match status" value="1"/>
</dbReference>
<evidence type="ECO:0000313" key="19">
    <source>
        <dbReference type="EMBL" id="KJE95416.1"/>
    </source>
</evidence>
<keyword evidence="4" id="KW-0479">Metal-binding</keyword>
<evidence type="ECO:0000256" key="14">
    <source>
        <dbReference type="PROSITE-ProRule" id="PRU00502"/>
    </source>
</evidence>
<dbReference type="RefSeq" id="XP_004345460.2">
    <property type="nucleotide sequence ID" value="XM_004345410.2"/>
</dbReference>
<dbReference type="Gene3D" id="3.30.40.10">
    <property type="entry name" value="Zinc/RING finger domain, C3HC4 (zinc finger)"/>
    <property type="match status" value="1"/>
</dbReference>
<feature type="domain" description="USP" evidence="17">
    <location>
        <begin position="286"/>
        <end position="648"/>
    </location>
</feature>
<dbReference type="InterPro" id="IPR001394">
    <property type="entry name" value="Peptidase_C19_UCH"/>
</dbReference>
<keyword evidence="11" id="KW-0804">Transcription</keyword>
<accession>A0A0D2UJY5</accession>
<dbReference type="GO" id="GO:0004843">
    <property type="term" value="F:cysteine-type deubiquitinase activity"/>
    <property type="evidence" value="ECO:0007669"/>
    <property type="project" value="UniProtKB-UniRule"/>
</dbReference>
<dbReference type="Gene3D" id="3.90.70.10">
    <property type="entry name" value="Cysteine proteinases"/>
    <property type="match status" value="1"/>
</dbReference>
<dbReference type="EMBL" id="KE346369">
    <property type="protein sequence ID" value="KJE95416.1"/>
    <property type="molecule type" value="Genomic_DNA"/>
</dbReference>
<evidence type="ECO:0000259" key="18">
    <source>
        <dbReference type="PROSITE" id="PS50271"/>
    </source>
</evidence>
<evidence type="ECO:0000256" key="4">
    <source>
        <dbReference type="ARBA" id="ARBA00022723"/>
    </source>
</evidence>
<evidence type="ECO:0000256" key="6">
    <source>
        <dbReference type="ARBA" id="ARBA00022786"/>
    </source>
</evidence>
<evidence type="ECO:0000256" key="15">
    <source>
        <dbReference type="RuleBase" id="RU366025"/>
    </source>
</evidence>
<protein>
    <recommendedName>
        <fullName evidence="15">Ubiquitin carboxyl-terminal hydrolase</fullName>
        <ecNumber evidence="15">3.4.19.12</ecNumber>
    </recommendedName>
</protein>
<proteinExistence type="inferred from homology"/>
<evidence type="ECO:0000256" key="16">
    <source>
        <dbReference type="SAM" id="MobiDB-lite"/>
    </source>
</evidence>
<dbReference type="EC" id="3.4.19.12" evidence="15"/>
<dbReference type="InterPro" id="IPR038765">
    <property type="entry name" value="Papain-like_cys_pep_sf"/>
</dbReference>
<feature type="compositionally biased region" description="Low complexity" evidence="16">
    <location>
        <begin position="115"/>
        <end position="125"/>
    </location>
</feature>
<dbReference type="InParanoid" id="A0A0D2UJY5"/>
<dbReference type="GO" id="GO:0005634">
    <property type="term" value="C:nucleus"/>
    <property type="evidence" value="ECO:0007669"/>
    <property type="project" value="UniProtKB-SubCell"/>
</dbReference>
<dbReference type="InterPro" id="IPR028889">
    <property type="entry name" value="USP"/>
</dbReference>
<evidence type="ECO:0000256" key="1">
    <source>
        <dbReference type="ARBA" id="ARBA00000707"/>
    </source>
</evidence>
<feature type="domain" description="UBP-type" evidence="18">
    <location>
        <begin position="121"/>
        <end position="244"/>
    </location>
</feature>
<comment type="subcellular location">
    <subcellularLocation>
        <location evidence="2">Nucleus</location>
    </subcellularLocation>
</comment>
<evidence type="ECO:0000256" key="9">
    <source>
        <dbReference type="ARBA" id="ARBA00022833"/>
    </source>
</evidence>
<feature type="compositionally biased region" description="Low complexity" evidence="16">
    <location>
        <begin position="82"/>
        <end position="105"/>
    </location>
</feature>
<dbReference type="PROSITE" id="PS00972">
    <property type="entry name" value="USP_1"/>
    <property type="match status" value="1"/>
</dbReference>
<dbReference type="InterPro" id="IPR001607">
    <property type="entry name" value="Znf_UBP"/>
</dbReference>
<evidence type="ECO:0000256" key="7">
    <source>
        <dbReference type="ARBA" id="ARBA00022801"/>
    </source>
</evidence>
<dbReference type="Proteomes" id="UP000008743">
    <property type="component" value="Unassembled WGS sequence"/>
</dbReference>
<dbReference type="PROSITE" id="PS00973">
    <property type="entry name" value="USP_2"/>
    <property type="match status" value="1"/>
</dbReference>
<gene>
    <name evidence="19" type="ORF">CAOG_005870</name>
</gene>
<dbReference type="InterPro" id="IPR018200">
    <property type="entry name" value="USP_CS"/>
</dbReference>
<keyword evidence="10" id="KW-0805">Transcription regulation</keyword>
<name>A0A0D2UJY5_CAPO3</name>
<evidence type="ECO:0000256" key="13">
    <source>
        <dbReference type="ARBA" id="ARBA00038490"/>
    </source>
</evidence>
<dbReference type="STRING" id="595528.A0A0D2UJY5"/>
<feature type="region of interest" description="Disordered" evidence="16">
    <location>
        <begin position="82"/>
        <end position="126"/>
    </location>
</feature>
<dbReference type="PhylomeDB" id="A0A0D2UJY5"/>
<dbReference type="FunCoup" id="A0A0D2UJY5">
    <property type="interactions" value="166"/>
</dbReference>
<keyword evidence="5 14" id="KW-0863">Zinc-finger</keyword>
<keyword evidence="3 15" id="KW-0645">Protease</keyword>
<keyword evidence="20" id="KW-1185">Reference proteome</keyword>
<comment type="catalytic activity">
    <reaction evidence="1 15">
        <text>Thiol-dependent hydrolysis of ester, thioester, amide, peptide and isopeptide bonds formed by the C-terminal Gly of ubiquitin (a 76-residue protein attached to proteins as an intracellular targeting signal).</text>
        <dbReference type="EC" id="3.4.19.12"/>
    </reaction>
</comment>
<dbReference type="Pfam" id="PF02148">
    <property type="entry name" value="zf-UBP"/>
    <property type="match status" value="1"/>
</dbReference>
<evidence type="ECO:0000256" key="3">
    <source>
        <dbReference type="ARBA" id="ARBA00022670"/>
    </source>
</evidence>
<keyword evidence="7 15" id="KW-0378">Hydrolase</keyword>
<evidence type="ECO:0000256" key="10">
    <source>
        <dbReference type="ARBA" id="ARBA00023015"/>
    </source>
</evidence>
<reference evidence="20" key="1">
    <citation type="submission" date="2011-02" db="EMBL/GenBank/DDBJ databases">
        <title>The Genome Sequence of Capsaspora owczarzaki ATCC 30864.</title>
        <authorList>
            <person name="Russ C."/>
            <person name="Cuomo C."/>
            <person name="Burger G."/>
            <person name="Gray M.W."/>
            <person name="Holland P.W.H."/>
            <person name="King N."/>
            <person name="Lang F.B.F."/>
            <person name="Roger A.J."/>
            <person name="Ruiz-Trillo I."/>
            <person name="Young S.K."/>
            <person name="Zeng Q."/>
            <person name="Gargeya S."/>
            <person name="Alvarado L."/>
            <person name="Berlin A."/>
            <person name="Chapman S.B."/>
            <person name="Chen Z."/>
            <person name="Freedman E."/>
            <person name="Gellesch M."/>
            <person name="Goldberg J."/>
            <person name="Griggs A."/>
            <person name="Gujja S."/>
            <person name="Heilman E."/>
            <person name="Heiman D."/>
            <person name="Howarth C."/>
            <person name="Mehta T."/>
            <person name="Neiman D."/>
            <person name="Pearson M."/>
            <person name="Roberts A."/>
            <person name="Saif S."/>
            <person name="Shea T."/>
            <person name="Shenoy N."/>
            <person name="Sisk P."/>
            <person name="Stolte C."/>
            <person name="Sykes S."/>
            <person name="White J."/>
            <person name="Yandava C."/>
            <person name="Haas B."/>
            <person name="Nusbaum C."/>
            <person name="Birren B."/>
        </authorList>
    </citation>
    <scope>NUCLEOTIDE SEQUENCE</scope>
    <source>
        <strain evidence="20">ATCC 30864</strain>
    </source>
</reference>
<comment type="similarity">
    <text evidence="13">Belongs to the peptidase C19 family. UBP8 subfamily.</text>
</comment>
<dbReference type="InterPro" id="IPR050185">
    <property type="entry name" value="Ub_carboxyl-term_hydrolase"/>
</dbReference>
<dbReference type="PROSITE" id="PS50271">
    <property type="entry name" value="ZF_UBP"/>
    <property type="match status" value="1"/>
</dbReference>
<evidence type="ECO:0000256" key="2">
    <source>
        <dbReference type="ARBA" id="ARBA00004123"/>
    </source>
</evidence>
<dbReference type="GO" id="GO:0008270">
    <property type="term" value="F:zinc ion binding"/>
    <property type="evidence" value="ECO:0007669"/>
    <property type="project" value="UniProtKB-KW"/>
</dbReference>
<evidence type="ECO:0000256" key="8">
    <source>
        <dbReference type="ARBA" id="ARBA00022807"/>
    </source>
</evidence>
<keyword evidence="12" id="KW-0539">Nucleus</keyword>
<feature type="region of interest" description="Disordered" evidence="16">
    <location>
        <begin position="23"/>
        <end position="51"/>
    </location>
</feature>
<dbReference type="GO" id="GO:0016579">
    <property type="term" value="P:protein deubiquitination"/>
    <property type="evidence" value="ECO:0007669"/>
    <property type="project" value="InterPro"/>
</dbReference>
<evidence type="ECO:0000256" key="12">
    <source>
        <dbReference type="ARBA" id="ARBA00023242"/>
    </source>
</evidence>
<dbReference type="PANTHER" id="PTHR21646:SF33">
    <property type="entry name" value="UBIQUITIN CARBOXYL-TERMINAL HYDROLASE 22"/>
    <property type="match status" value="1"/>
</dbReference>